<dbReference type="InterPro" id="IPR011527">
    <property type="entry name" value="ABC1_TM_dom"/>
</dbReference>
<evidence type="ECO:0000256" key="6">
    <source>
        <dbReference type="ARBA" id="ARBA00023136"/>
    </source>
</evidence>
<dbReference type="PROSITE" id="PS50929">
    <property type="entry name" value="ABC_TM1F"/>
    <property type="match status" value="1"/>
</dbReference>
<keyword evidence="4 10" id="KW-0067">ATP-binding</keyword>
<evidence type="ECO:0000256" key="5">
    <source>
        <dbReference type="ARBA" id="ARBA00022989"/>
    </source>
</evidence>
<dbReference type="GO" id="GO:0005524">
    <property type="term" value="F:ATP binding"/>
    <property type="evidence" value="ECO:0007669"/>
    <property type="project" value="UniProtKB-KW"/>
</dbReference>
<feature type="transmembrane region" description="Helical" evidence="7">
    <location>
        <begin position="160"/>
        <end position="177"/>
    </location>
</feature>
<keyword evidence="11" id="KW-1185">Reference proteome</keyword>
<dbReference type="InterPro" id="IPR003593">
    <property type="entry name" value="AAA+_ATPase"/>
</dbReference>
<dbReference type="SUPFAM" id="SSF90123">
    <property type="entry name" value="ABC transporter transmembrane region"/>
    <property type="match status" value="1"/>
</dbReference>
<dbReference type="SUPFAM" id="SSF52540">
    <property type="entry name" value="P-loop containing nucleoside triphosphate hydrolases"/>
    <property type="match status" value="1"/>
</dbReference>
<dbReference type="KEGG" id="ppsc:EHS13_30580"/>
<evidence type="ECO:0000256" key="7">
    <source>
        <dbReference type="SAM" id="Phobius"/>
    </source>
</evidence>
<comment type="subcellular location">
    <subcellularLocation>
        <location evidence="1">Cell membrane</location>
        <topology evidence="1">Multi-pass membrane protein</topology>
    </subcellularLocation>
</comment>
<reference evidence="11" key="1">
    <citation type="submission" date="2018-11" db="EMBL/GenBank/DDBJ databases">
        <title>Complete genome sequence of Paenibacillus sp. ML311-T8.</title>
        <authorList>
            <person name="Nam Y.-D."/>
            <person name="Kang J."/>
            <person name="Chung W.-H."/>
            <person name="Park Y.S."/>
        </authorList>
    </citation>
    <scope>NUCLEOTIDE SEQUENCE [LARGE SCALE GENOMIC DNA]</scope>
    <source>
        <strain evidence="11">ML311-T8</strain>
    </source>
</reference>
<feature type="domain" description="ABC transmembrane type-1" evidence="9">
    <location>
        <begin position="22"/>
        <end position="301"/>
    </location>
</feature>
<feature type="transmembrane region" description="Helical" evidence="7">
    <location>
        <begin position="237"/>
        <end position="263"/>
    </location>
</feature>
<dbReference type="GO" id="GO:0016887">
    <property type="term" value="F:ATP hydrolysis activity"/>
    <property type="evidence" value="ECO:0007669"/>
    <property type="project" value="InterPro"/>
</dbReference>
<feature type="transmembrane region" description="Helical" evidence="7">
    <location>
        <begin position="16"/>
        <end position="39"/>
    </location>
</feature>
<dbReference type="Gene3D" id="3.40.50.300">
    <property type="entry name" value="P-loop containing nucleotide triphosphate hydrolases"/>
    <property type="match status" value="1"/>
</dbReference>
<feature type="transmembrane region" description="Helical" evidence="7">
    <location>
        <begin position="59"/>
        <end position="80"/>
    </location>
</feature>
<dbReference type="Proteomes" id="UP000426246">
    <property type="component" value="Chromosome"/>
</dbReference>
<evidence type="ECO:0000256" key="1">
    <source>
        <dbReference type="ARBA" id="ARBA00004651"/>
    </source>
</evidence>
<dbReference type="EMBL" id="CP034235">
    <property type="protein sequence ID" value="QGQ98914.1"/>
    <property type="molecule type" value="Genomic_DNA"/>
</dbReference>
<dbReference type="GO" id="GO:0140359">
    <property type="term" value="F:ABC-type transporter activity"/>
    <property type="evidence" value="ECO:0007669"/>
    <property type="project" value="InterPro"/>
</dbReference>
<keyword evidence="3" id="KW-0547">Nucleotide-binding</keyword>
<sequence length="584" mass="65342">MTTWQYIRRLIRYRPYLYSINFVCWMLIYLAPLVPGLIIREFFDYISGDAAFKFGTLGLAALFVSVAVMRVLLILSGALADIPHRFSMSALLRRNLLAQILKHPGAKAIPTSPGEALSQFRDDTEQAEDSISWTLDVTGNFLFALGAMIILTSINASMTFWVYIPIAIVVTIAQMITKKLQKYRMQSREATGRVTGAIGEMFDGVQAIQAAGAEKRVIEQFRTLNEQRRKQFLKDRLLSLAMDSIFFNTISLGTGLILLLAASSMQQSTFTVGDFALFVYYLTFVTDFTHFLGKFIAHFKQTKVAFTRMNELLQGDTPEILVEHHPLYLYGLPPESEAVVKSEADFLSTLEVKALSYHYTDTGRGVEGVDLIIKRGSFTVITGRIGSGKTTLLRALLGLLPMDKGEIRWNGTRVTDAATFFIPPRSAYTSQIPQLFSDTLMNNILMGIPEDGAQLNEAIRLAVMERDLDVLEHGLDTVIGQKGLKLSGGQAQRAAAARMFVRNPELLVFDDLSSALDVETELLLWERLYEREGSTCLVVSHRKAALRRANHIIVLKDGRVEAEGTLENLLLSSEEMQLLWHDES</sequence>
<dbReference type="CDD" id="cd07346">
    <property type="entry name" value="ABC_6TM_exporters"/>
    <property type="match status" value="1"/>
</dbReference>
<organism evidence="10 11">
    <name type="scientific">Paenibacillus psychroresistens</name>
    <dbReference type="NCBI Taxonomy" id="1778678"/>
    <lineage>
        <taxon>Bacteria</taxon>
        <taxon>Bacillati</taxon>
        <taxon>Bacillota</taxon>
        <taxon>Bacilli</taxon>
        <taxon>Bacillales</taxon>
        <taxon>Paenibacillaceae</taxon>
        <taxon>Paenibacillus</taxon>
    </lineage>
</organism>
<evidence type="ECO:0000256" key="3">
    <source>
        <dbReference type="ARBA" id="ARBA00022741"/>
    </source>
</evidence>
<dbReference type="Gene3D" id="1.20.1560.10">
    <property type="entry name" value="ABC transporter type 1, transmembrane domain"/>
    <property type="match status" value="1"/>
</dbReference>
<dbReference type="Pfam" id="PF00664">
    <property type="entry name" value="ABC_membrane"/>
    <property type="match status" value="1"/>
</dbReference>
<dbReference type="PANTHER" id="PTHR24221:SF423">
    <property type="entry name" value="ABC TRANSPORTER"/>
    <property type="match status" value="1"/>
</dbReference>
<evidence type="ECO:0000313" key="10">
    <source>
        <dbReference type="EMBL" id="QGQ98914.1"/>
    </source>
</evidence>
<feature type="domain" description="ABC transporter" evidence="8">
    <location>
        <begin position="350"/>
        <end position="582"/>
    </location>
</feature>
<evidence type="ECO:0000313" key="11">
    <source>
        <dbReference type="Proteomes" id="UP000426246"/>
    </source>
</evidence>
<evidence type="ECO:0000259" key="9">
    <source>
        <dbReference type="PROSITE" id="PS50929"/>
    </source>
</evidence>
<dbReference type="Pfam" id="PF00005">
    <property type="entry name" value="ABC_tran"/>
    <property type="match status" value="1"/>
</dbReference>
<keyword evidence="2 7" id="KW-0812">Transmembrane</keyword>
<dbReference type="PANTHER" id="PTHR24221">
    <property type="entry name" value="ATP-BINDING CASSETTE SUB-FAMILY B"/>
    <property type="match status" value="1"/>
</dbReference>
<dbReference type="PROSITE" id="PS50893">
    <property type="entry name" value="ABC_TRANSPORTER_2"/>
    <property type="match status" value="1"/>
</dbReference>
<keyword evidence="5 7" id="KW-1133">Transmembrane helix</keyword>
<dbReference type="OrthoDB" id="9770415at2"/>
<dbReference type="SMART" id="SM00382">
    <property type="entry name" value="AAA"/>
    <property type="match status" value="1"/>
</dbReference>
<dbReference type="CDD" id="cd03228">
    <property type="entry name" value="ABCC_MRP_Like"/>
    <property type="match status" value="1"/>
</dbReference>
<evidence type="ECO:0000256" key="4">
    <source>
        <dbReference type="ARBA" id="ARBA00022840"/>
    </source>
</evidence>
<dbReference type="InterPro" id="IPR027417">
    <property type="entry name" value="P-loop_NTPase"/>
</dbReference>
<dbReference type="InterPro" id="IPR003439">
    <property type="entry name" value="ABC_transporter-like_ATP-bd"/>
</dbReference>
<evidence type="ECO:0000256" key="2">
    <source>
        <dbReference type="ARBA" id="ARBA00022692"/>
    </source>
</evidence>
<dbReference type="InterPro" id="IPR039421">
    <property type="entry name" value="Type_1_exporter"/>
</dbReference>
<name>A0A6B8RSW8_9BACL</name>
<protein>
    <submittedName>
        <fullName evidence="10">ABC transporter ATP-binding protein</fullName>
    </submittedName>
</protein>
<dbReference type="RefSeq" id="WP_155704020.1">
    <property type="nucleotide sequence ID" value="NZ_CP034235.1"/>
</dbReference>
<feature type="transmembrane region" description="Helical" evidence="7">
    <location>
        <begin position="275"/>
        <end position="293"/>
    </location>
</feature>
<proteinExistence type="predicted"/>
<feature type="transmembrane region" description="Helical" evidence="7">
    <location>
        <begin position="133"/>
        <end position="154"/>
    </location>
</feature>
<accession>A0A6B8RSW8</accession>
<dbReference type="InterPro" id="IPR036640">
    <property type="entry name" value="ABC1_TM_sf"/>
</dbReference>
<keyword evidence="6 7" id="KW-0472">Membrane</keyword>
<dbReference type="AlphaFoldDB" id="A0A6B8RSW8"/>
<gene>
    <name evidence="10" type="ORF">EHS13_30580</name>
</gene>
<evidence type="ECO:0000259" key="8">
    <source>
        <dbReference type="PROSITE" id="PS50893"/>
    </source>
</evidence>
<dbReference type="GO" id="GO:0005886">
    <property type="term" value="C:plasma membrane"/>
    <property type="evidence" value="ECO:0007669"/>
    <property type="project" value="UniProtKB-SubCell"/>
</dbReference>